<protein>
    <submittedName>
        <fullName evidence="1">Dedicator of cytokinesis protein 3</fullName>
    </submittedName>
</protein>
<sequence>MLLKSDIRNDLYLTLEKGDFERGGKSVQKNIEVTMYVLYADGEILKAIPQGRCHNRKVTDSGSEDTDNLGVGRSDERNEGIGEIASAPELASAPCNSPRWGEIVKLPIPIDRFRGSHLRFEFRHCSTKDKGEKKLFGFAFTPLMRDDGTTLSDDIHELYVYKCDENSTFNNHALYLGLPCCKEDYNGCPNIPSSLIFQRSAKEYFSVSTQLSSTKLTQNVDLLALLKWKAYPDRIMDILGRLKHVSGEEIVKVFIINLLRDSKYFHFRPVMDTYIQKHFAGALAYKELIRCLKWYMDRSAEVVRQDHIQEAMRAVSLVPGLVGAILGL</sequence>
<comment type="caution">
    <text evidence="1">The sequence shown here is derived from an EMBL/GenBank/DDBJ whole genome shotgun (WGS) entry which is preliminary data.</text>
</comment>
<dbReference type="Proteomes" id="UP000827872">
    <property type="component" value="Linkage Group LG03"/>
</dbReference>
<accession>A0ACB8EHX5</accession>
<keyword evidence="2" id="KW-1185">Reference proteome</keyword>
<evidence type="ECO:0000313" key="1">
    <source>
        <dbReference type="EMBL" id="KAH7992217.1"/>
    </source>
</evidence>
<organism evidence="1 2">
    <name type="scientific">Sphaerodactylus townsendi</name>
    <dbReference type="NCBI Taxonomy" id="933632"/>
    <lineage>
        <taxon>Eukaryota</taxon>
        <taxon>Metazoa</taxon>
        <taxon>Chordata</taxon>
        <taxon>Craniata</taxon>
        <taxon>Vertebrata</taxon>
        <taxon>Euteleostomi</taxon>
        <taxon>Lepidosauria</taxon>
        <taxon>Squamata</taxon>
        <taxon>Bifurcata</taxon>
        <taxon>Gekkota</taxon>
        <taxon>Sphaerodactylidae</taxon>
        <taxon>Sphaerodactylus</taxon>
    </lineage>
</organism>
<evidence type="ECO:0000313" key="2">
    <source>
        <dbReference type="Proteomes" id="UP000827872"/>
    </source>
</evidence>
<dbReference type="EMBL" id="CM037616">
    <property type="protein sequence ID" value="KAH7992217.1"/>
    <property type="molecule type" value="Genomic_DNA"/>
</dbReference>
<name>A0ACB8EHX5_9SAUR</name>
<reference evidence="1" key="1">
    <citation type="submission" date="2021-08" db="EMBL/GenBank/DDBJ databases">
        <title>The first chromosome-level gecko genome reveals the dynamic sex chromosomes of Neotropical dwarf geckos (Sphaerodactylidae: Sphaerodactylus).</title>
        <authorList>
            <person name="Pinto B.J."/>
            <person name="Keating S.E."/>
            <person name="Gamble T."/>
        </authorList>
    </citation>
    <scope>NUCLEOTIDE SEQUENCE</scope>
    <source>
        <strain evidence="1">TG3544</strain>
    </source>
</reference>
<gene>
    <name evidence="1" type="primary">DOCK3_4</name>
    <name evidence="1" type="ORF">K3G42_020553</name>
</gene>
<proteinExistence type="predicted"/>